<dbReference type="PANTHER" id="PTHR12112:SF22">
    <property type="entry name" value="MANGANESE-DEPENDENT INORGANIC PYROPHOSPHATASE-RELATED"/>
    <property type="match status" value="1"/>
</dbReference>
<proteinExistence type="predicted"/>
<dbReference type="InterPro" id="IPR000644">
    <property type="entry name" value="CBS_dom"/>
</dbReference>
<evidence type="ECO:0000256" key="3">
    <source>
        <dbReference type="ARBA" id="ARBA00022723"/>
    </source>
</evidence>
<dbReference type="NCBIfam" id="NF003877">
    <property type="entry name" value="PRK05427.1"/>
    <property type="match status" value="1"/>
</dbReference>
<organism evidence="10 11">
    <name type="scientific">Carboxydocella sporoproducens DSM 16521</name>
    <dbReference type="NCBI Taxonomy" id="1121270"/>
    <lineage>
        <taxon>Bacteria</taxon>
        <taxon>Bacillati</taxon>
        <taxon>Bacillota</taxon>
        <taxon>Clostridia</taxon>
        <taxon>Eubacteriales</taxon>
        <taxon>Clostridiales Family XVI. Incertae Sedis</taxon>
        <taxon>Carboxydocella</taxon>
    </lineage>
</organism>
<dbReference type="SUPFAM" id="SSF64182">
    <property type="entry name" value="DHH phosphoesterases"/>
    <property type="match status" value="1"/>
</dbReference>
<dbReference type="InterPro" id="IPR038763">
    <property type="entry name" value="DHH_sf"/>
</dbReference>
<dbReference type="InterPro" id="IPR038222">
    <property type="entry name" value="DHHA2_dom_sf"/>
</dbReference>
<dbReference type="RefSeq" id="WP_078666053.1">
    <property type="nucleotide sequence ID" value="NZ_FUXM01000027.1"/>
</dbReference>
<feature type="domain" description="CBS" evidence="9">
    <location>
        <begin position="253"/>
        <end position="312"/>
    </location>
</feature>
<dbReference type="NCBIfam" id="NF011442">
    <property type="entry name" value="PRK14869.1-4"/>
    <property type="match status" value="1"/>
</dbReference>
<evidence type="ECO:0000256" key="2">
    <source>
        <dbReference type="ARBA" id="ARBA00012146"/>
    </source>
</evidence>
<keyword evidence="5" id="KW-0464">Manganese</keyword>
<gene>
    <name evidence="10" type="ORF">SAMN02745885_02026</name>
</gene>
<evidence type="ECO:0000256" key="8">
    <source>
        <dbReference type="PROSITE-ProRule" id="PRU00703"/>
    </source>
</evidence>
<dbReference type="SMART" id="SM01131">
    <property type="entry name" value="DHHA2"/>
    <property type="match status" value="1"/>
</dbReference>
<evidence type="ECO:0000313" key="11">
    <source>
        <dbReference type="Proteomes" id="UP000189933"/>
    </source>
</evidence>
<evidence type="ECO:0000256" key="5">
    <source>
        <dbReference type="ARBA" id="ARBA00023211"/>
    </source>
</evidence>
<evidence type="ECO:0000256" key="7">
    <source>
        <dbReference type="ARBA" id="ARBA00047820"/>
    </source>
</evidence>
<keyword evidence="4" id="KW-0378">Hydrolase</keyword>
<dbReference type="InterPro" id="IPR010766">
    <property type="entry name" value="DRTGG"/>
</dbReference>
<sequence>MSKPVYVIGHKNPDTDSICSAIAYAYLKNALGGGEYQAARAGKLHLETQFVLDYFGVEAPPLLTDVKARVEDMLNGDTPVAVLPGTPLREVGILTRTHNIKTIPIVDEQNHFLGLVTLGDIAHKYMQELGLENLGKMHVTLGNIIRTLNGQLLSGPAESTELTGNVIIGAMAAQTMADYISPGDVVILGNREEAQLTALAREAACLIITCGYTVSDRVRAEAEKRGAALVSVPHDTFAAARLINMSAPVSSLMRPASDCIVFQADDLADEAKKVMLETRYRNYPVVDENNRFLGVVSRYHLLALSRKKVILVDHNEKSQAVDGLEQAEILEVIDHHRVGDIQTGQPIFFRNEPVGCTATIVAGMYRESGVEIPRTMAGLMLGAILSDTVLFKSPTCTKRDEETARWLAEIAGVDIDQFGLEMYKAGTSLVGRTNEEIIYQDFKEFKMGPLTLGIGQVETMDLSQLAQLKAGLLADMEAIRKEKGLDLVLLMITDILQEGTELLVTGPESRVVEETFGQPLVDQAMYLPGVMSRKKQVVPPLTAHLSK</sequence>
<keyword evidence="8" id="KW-0129">CBS domain</keyword>
<evidence type="ECO:0000313" key="10">
    <source>
        <dbReference type="EMBL" id="SKA13222.1"/>
    </source>
</evidence>
<dbReference type="OrthoDB" id="9766150at2"/>
<dbReference type="Proteomes" id="UP000189933">
    <property type="component" value="Unassembled WGS sequence"/>
</dbReference>
<evidence type="ECO:0000256" key="1">
    <source>
        <dbReference type="ARBA" id="ARBA00001936"/>
    </source>
</evidence>
<evidence type="ECO:0000259" key="9">
    <source>
        <dbReference type="PROSITE" id="PS51371"/>
    </source>
</evidence>
<protein>
    <recommendedName>
        <fullName evidence="2">inorganic diphosphatase</fullName>
        <ecNumber evidence="2">3.6.1.1</ecNumber>
    </recommendedName>
    <alternativeName>
        <fullName evidence="6">Pyrophosphate phospho-hydrolase</fullName>
    </alternativeName>
</protein>
<dbReference type="Gene3D" id="3.40.1390.20">
    <property type="entry name" value="HprK N-terminal domain-like"/>
    <property type="match status" value="1"/>
</dbReference>
<dbReference type="PANTHER" id="PTHR12112">
    <property type="entry name" value="BNIP - RELATED"/>
    <property type="match status" value="1"/>
</dbReference>
<dbReference type="Pfam" id="PF00571">
    <property type="entry name" value="CBS"/>
    <property type="match status" value="2"/>
</dbReference>
<dbReference type="Pfam" id="PF07085">
    <property type="entry name" value="DRTGG"/>
    <property type="match status" value="1"/>
</dbReference>
<evidence type="ECO:0000256" key="4">
    <source>
        <dbReference type="ARBA" id="ARBA00022801"/>
    </source>
</evidence>
<dbReference type="InterPro" id="IPR001667">
    <property type="entry name" value="DDH_dom"/>
</dbReference>
<dbReference type="SUPFAM" id="SSF75138">
    <property type="entry name" value="HprK N-terminal domain-like"/>
    <property type="match status" value="1"/>
</dbReference>
<name>A0A1T4RAY7_9FIRM</name>
<comment type="cofactor">
    <cofactor evidence="1">
        <name>Mn(2+)</name>
        <dbReference type="ChEBI" id="CHEBI:29035"/>
    </cofactor>
</comment>
<dbReference type="Pfam" id="PF02833">
    <property type="entry name" value="DHHA2"/>
    <property type="match status" value="1"/>
</dbReference>
<dbReference type="NCBIfam" id="NF011443">
    <property type="entry name" value="PRK14869.1-5"/>
    <property type="match status" value="1"/>
</dbReference>
<dbReference type="InterPro" id="IPR046342">
    <property type="entry name" value="CBS_dom_sf"/>
</dbReference>
<dbReference type="AlphaFoldDB" id="A0A1T4RAY7"/>
<keyword evidence="3" id="KW-0479">Metal-binding</keyword>
<evidence type="ECO:0000256" key="6">
    <source>
        <dbReference type="ARBA" id="ARBA00032535"/>
    </source>
</evidence>
<dbReference type="Gene3D" id="3.10.310.20">
    <property type="entry name" value="DHHA2 domain"/>
    <property type="match status" value="1"/>
</dbReference>
<dbReference type="EMBL" id="FUXM01000027">
    <property type="protein sequence ID" value="SKA13222.1"/>
    <property type="molecule type" value="Genomic_DNA"/>
</dbReference>
<dbReference type="GO" id="GO:0004427">
    <property type="term" value="F:inorganic diphosphate phosphatase activity"/>
    <property type="evidence" value="ECO:0007669"/>
    <property type="project" value="UniProtKB-EC"/>
</dbReference>
<reference evidence="11" key="1">
    <citation type="submission" date="2017-02" db="EMBL/GenBank/DDBJ databases">
        <authorList>
            <person name="Varghese N."/>
            <person name="Submissions S."/>
        </authorList>
    </citation>
    <scope>NUCLEOTIDE SEQUENCE [LARGE SCALE GENOMIC DNA]</scope>
    <source>
        <strain evidence="11">DSM 16521</strain>
    </source>
</reference>
<dbReference type="EC" id="3.6.1.1" evidence="2"/>
<dbReference type="GO" id="GO:0046872">
    <property type="term" value="F:metal ion binding"/>
    <property type="evidence" value="ECO:0007669"/>
    <property type="project" value="UniProtKB-KW"/>
</dbReference>
<dbReference type="SMART" id="SM00116">
    <property type="entry name" value="CBS"/>
    <property type="match status" value="2"/>
</dbReference>
<dbReference type="SUPFAM" id="SSF54631">
    <property type="entry name" value="CBS-domain pair"/>
    <property type="match status" value="1"/>
</dbReference>
<keyword evidence="11" id="KW-1185">Reference proteome</keyword>
<dbReference type="Pfam" id="PF01368">
    <property type="entry name" value="DHH"/>
    <property type="match status" value="1"/>
</dbReference>
<dbReference type="GO" id="GO:0005737">
    <property type="term" value="C:cytoplasm"/>
    <property type="evidence" value="ECO:0007669"/>
    <property type="project" value="InterPro"/>
</dbReference>
<feature type="domain" description="CBS" evidence="9">
    <location>
        <begin position="73"/>
        <end position="131"/>
    </location>
</feature>
<dbReference type="InterPro" id="IPR028979">
    <property type="entry name" value="Ser_kin/Pase_Hpr-like_N_sf"/>
</dbReference>
<dbReference type="InterPro" id="IPR004097">
    <property type="entry name" value="DHHA2"/>
</dbReference>
<accession>A0A1T4RAY7</accession>
<dbReference type="FunFam" id="3.90.1640.10:FF:000001">
    <property type="entry name" value="Probable manganese-dependent inorganic pyrophosphatase"/>
    <property type="match status" value="1"/>
</dbReference>
<comment type="catalytic activity">
    <reaction evidence="7">
        <text>diphosphate + H2O = 2 phosphate + H(+)</text>
        <dbReference type="Rhea" id="RHEA:24576"/>
        <dbReference type="ChEBI" id="CHEBI:15377"/>
        <dbReference type="ChEBI" id="CHEBI:15378"/>
        <dbReference type="ChEBI" id="CHEBI:33019"/>
        <dbReference type="ChEBI" id="CHEBI:43474"/>
        <dbReference type="EC" id="3.6.1.1"/>
    </reaction>
</comment>
<dbReference type="Gene3D" id="3.90.1640.10">
    <property type="entry name" value="inorganic pyrophosphatase (n-terminal core)"/>
    <property type="match status" value="2"/>
</dbReference>
<dbReference type="PROSITE" id="PS51371">
    <property type="entry name" value="CBS"/>
    <property type="match status" value="2"/>
</dbReference>